<organism evidence="2 3">
    <name type="scientific">Cucurbita moschata</name>
    <name type="common">Winter crookneck squash</name>
    <name type="synonym">Cucurbita pepo var. moschata</name>
    <dbReference type="NCBI Taxonomy" id="3662"/>
    <lineage>
        <taxon>Eukaryota</taxon>
        <taxon>Viridiplantae</taxon>
        <taxon>Streptophyta</taxon>
        <taxon>Embryophyta</taxon>
        <taxon>Tracheophyta</taxon>
        <taxon>Spermatophyta</taxon>
        <taxon>Magnoliopsida</taxon>
        <taxon>eudicotyledons</taxon>
        <taxon>Gunneridae</taxon>
        <taxon>Pentapetalae</taxon>
        <taxon>rosids</taxon>
        <taxon>fabids</taxon>
        <taxon>Cucurbitales</taxon>
        <taxon>Cucurbitaceae</taxon>
        <taxon>Cucurbiteae</taxon>
        <taxon>Cucurbita</taxon>
    </lineage>
</organism>
<sequence length="81" mass="8812">MIRVVFNLIEAGERAFGGQDRCRHHAGALRLNSLQCGGNPPANGGGRLPQPDRRGSHGSSPSRSLHDRILAIPRADYRQNT</sequence>
<dbReference type="Proteomes" id="UP000504609">
    <property type="component" value="Unplaced"/>
</dbReference>
<evidence type="ECO:0000256" key="1">
    <source>
        <dbReference type="SAM" id="MobiDB-lite"/>
    </source>
</evidence>
<evidence type="ECO:0000313" key="2">
    <source>
        <dbReference type="Proteomes" id="UP000504609"/>
    </source>
</evidence>
<protein>
    <submittedName>
        <fullName evidence="3">Uncharacterized protein LOC111456500 isoform X2</fullName>
    </submittedName>
</protein>
<evidence type="ECO:0000313" key="3">
    <source>
        <dbReference type="RefSeq" id="XP_022954165.1"/>
    </source>
</evidence>
<dbReference type="AlphaFoldDB" id="A0A6J1GRP2"/>
<name>A0A6J1GRP2_CUCMO</name>
<dbReference type="RefSeq" id="XP_022954165.1">
    <property type="nucleotide sequence ID" value="XM_023098397.1"/>
</dbReference>
<feature type="region of interest" description="Disordered" evidence="1">
    <location>
        <begin position="34"/>
        <end position="81"/>
    </location>
</feature>
<accession>A0A6J1GRP2</accession>
<proteinExistence type="predicted"/>
<gene>
    <name evidence="3" type="primary">LOC111456500</name>
</gene>
<keyword evidence="2" id="KW-1185">Reference proteome</keyword>
<dbReference type="GeneID" id="111456500"/>
<reference evidence="3" key="1">
    <citation type="submission" date="2025-08" db="UniProtKB">
        <authorList>
            <consortium name="RefSeq"/>
        </authorList>
    </citation>
    <scope>IDENTIFICATION</scope>
    <source>
        <tissue evidence="3">Young leaves</tissue>
    </source>
</reference>